<dbReference type="Gene3D" id="3.30.1330.30">
    <property type="match status" value="1"/>
</dbReference>
<evidence type="ECO:0000259" key="11">
    <source>
        <dbReference type="SMART" id="SM00967"/>
    </source>
</evidence>
<evidence type="ECO:0000256" key="4">
    <source>
        <dbReference type="ARBA" id="ARBA00022603"/>
    </source>
</evidence>
<dbReference type="AlphaFoldDB" id="A0A194X5Y4"/>
<dbReference type="FunFam" id="3.30.1330.30:FF:000035">
    <property type="entry name" value="TrmH family RNA methyltransferase"/>
    <property type="match status" value="1"/>
</dbReference>
<evidence type="ECO:0000313" key="12">
    <source>
        <dbReference type="EMBL" id="KUJ15593.1"/>
    </source>
</evidence>
<dbReference type="GO" id="GO:0016435">
    <property type="term" value="F:rRNA (guanine) methyltransferase activity"/>
    <property type="evidence" value="ECO:0007669"/>
    <property type="project" value="TreeGrafter"/>
</dbReference>
<feature type="compositionally biased region" description="Basic and acidic residues" evidence="10">
    <location>
        <begin position="52"/>
        <end position="76"/>
    </location>
</feature>
<reference evidence="12 13" key="1">
    <citation type="submission" date="2015-10" db="EMBL/GenBank/DDBJ databases">
        <title>Full genome of DAOMC 229536 Phialocephala scopiformis, a fungal endophyte of spruce producing the potent anti-insectan compound rugulosin.</title>
        <authorList>
            <consortium name="DOE Joint Genome Institute"/>
            <person name="Walker A.K."/>
            <person name="Frasz S.L."/>
            <person name="Seifert K.A."/>
            <person name="Miller J.D."/>
            <person name="Mondo S.J."/>
            <person name="Labutti K."/>
            <person name="Lipzen A."/>
            <person name="Dockter R."/>
            <person name="Kennedy M."/>
            <person name="Grigoriev I.V."/>
            <person name="Spatafora J.W."/>
        </authorList>
    </citation>
    <scope>NUCLEOTIDE SEQUENCE [LARGE SCALE GENOMIC DNA]</scope>
    <source>
        <strain evidence="12 13">CBS 120377</strain>
    </source>
</reference>
<dbReference type="OrthoDB" id="270651at2759"/>
<feature type="compositionally biased region" description="Basic and acidic residues" evidence="10">
    <location>
        <begin position="255"/>
        <end position="267"/>
    </location>
</feature>
<evidence type="ECO:0000256" key="8">
    <source>
        <dbReference type="ARBA" id="ARBA00023128"/>
    </source>
</evidence>
<dbReference type="CDD" id="cd18105">
    <property type="entry name" value="SpoU-like_MRM1"/>
    <property type="match status" value="1"/>
</dbReference>
<evidence type="ECO:0000256" key="7">
    <source>
        <dbReference type="ARBA" id="ARBA00022946"/>
    </source>
</evidence>
<feature type="compositionally biased region" description="Basic and acidic residues" evidence="10">
    <location>
        <begin position="229"/>
        <end position="239"/>
    </location>
</feature>
<evidence type="ECO:0000256" key="2">
    <source>
        <dbReference type="ARBA" id="ARBA00007228"/>
    </source>
</evidence>
<dbReference type="InterPro" id="IPR029028">
    <property type="entry name" value="Alpha/beta_knot_MTases"/>
</dbReference>
<dbReference type="InterPro" id="IPR013123">
    <property type="entry name" value="SpoU_subst-bd"/>
</dbReference>
<evidence type="ECO:0000256" key="1">
    <source>
        <dbReference type="ARBA" id="ARBA00004173"/>
    </source>
</evidence>
<feature type="compositionally biased region" description="Polar residues" evidence="10">
    <location>
        <begin position="185"/>
        <end position="200"/>
    </location>
</feature>
<dbReference type="KEGG" id="psco:LY89DRAFT_89013"/>
<organism evidence="12 13">
    <name type="scientific">Mollisia scopiformis</name>
    <name type="common">Conifer needle endophyte fungus</name>
    <name type="synonym">Phialocephala scopiformis</name>
    <dbReference type="NCBI Taxonomy" id="149040"/>
    <lineage>
        <taxon>Eukaryota</taxon>
        <taxon>Fungi</taxon>
        <taxon>Dikarya</taxon>
        <taxon>Ascomycota</taxon>
        <taxon>Pezizomycotina</taxon>
        <taxon>Leotiomycetes</taxon>
        <taxon>Helotiales</taxon>
        <taxon>Mollisiaceae</taxon>
        <taxon>Mollisia</taxon>
    </lineage>
</organism>
<feature type="compositionally biased region" description="Polar residues" evidence="10">
    <location>
        <begin position="155"/>
        <end position="166"/>
    </location>
</feature>
<dbReference type="Pfam" id="PF00588">
    <property type="entry name" value="SpoU_methylase"/>
    <property type="match status" value="1"/>
</dbReference>
<keyword evidence="8" id="KW-0496">Mitochondrion</keyword>
<dbReference type="InterPro" id="IPR001537">
    <property type="entry name" value="SpoU_MeTrfase"/>
</dbReference>
<dbReference type="STRING" id="149040.A0A194X5Y4"/>
<dbReference type="GO" id="GO:0003723">
    <property type="term" value="F:RNA binding"/>
    <property type="evidence" value="ECO:0007669"/>
    <property type="project" value="InterPro"/>
</dbReference>
<keyword evidence="13" id="KW-1185">Reference proteome</keyword>
<feature type="region of interest" description="Disordered" evidence="10">
    <location>
        <begin position="52"/>
        <end position="267"/>
    </location>
</feature>
<protein>
    <recommendedName>
        <fullName evidence="9">rRNA methyltransferase 1, mitochondrial</fullName>
    </recommendedName>
</protein>
<proteinExistence type="inferred from homology"/>
<keyword evidence="3" id="KW-0698">rRNA processing</keyword>
<evidence type="ECO:0000256" key="3">
    <source>
        <dbReference type="ARBA" id="ARBA00022552"/>
    </source>
</evidence>
<evidence type="ECO:0000313" key="13">
    <source>
        <dbReference type="Proteomes" id="UP000070700"/>
    </source>
</evidence>
<feature type="compositionally biased region" description="Polar residues" evidence="10">
    <location>
        <begin position="240"/>
        <end position="252"/>
    </location>
</feature>
<dbReference type="GeneID" id="28833218"/>
<accession>A0A194X5Y4</accession>
<dbReference type="EMBL" id="KQ947417">
    <property type="protein sequence ID" value="KUJ15593.1"/>
    <property type="molecule type" value="Genomic_DNA"/>
</dbReference>
<name>A0A194X5Y4_MOLSC</name>
<keyword evidence="6" id="KW-0949">S-adenosyl-L-methionine</keyword>
<sequence length="601" mass="65466">MHNYVLSTRTTGLKNLHRSYHVGKAASVNTAIGRVLRHHAPLAGKKVVKNELRSEERAATSRSRDSGFAGRRDHFSQPRRSFNGFDDTRAGTHSSFHRTSDNFSGPSRENYPPSLKQSSKFNDRPRPSRGETHSAHFSKGPDRSSYKDQKAPFIRTSSGQERTASESLDYPSLSSRERPFRPRTSGGSPNTSGHQTLANTHQDRNFGRSLVNKYRSGRDLGEGQSRSLRLKDASSERKTQSFSREPVNSSSHARGPPDRARLPHAADKSPVVIPYTTPASEFLYGTSVVEAALMSRRIPRRKLYKLYIYNGENREGGERDTQLERLAKKHGVEVVRVGNEGLRLMEKLSSGRPHNGYILEASPLPRLPVQSLGELATREGRNGFLATLGHQSREEAAVNGVSDFQLTNPSSGKMPLVLLLDGIVDPGNMGGILRTASFLGVSAVAISTRNSAPFSPIVLKASAGASENVTLFSVSTPAGFIVDSQNAGWKIFAGVAPLNNKDATTPRSVSTDELGDPLSESPCILMLGSEGEGLRWNLRSKADVDLYIQGCGQSHNVDSLNVSVAAGILCSAFLKTNSNAEVALLATKYSEVEEVPRATMF</sequence>
<dbReference type="Proteomes" id="UP000070700">
    <property type="component" value="Unassembled WGS sequence"/>
</dbReference>
<keyword evidence="5" id="KW-0808">Transferase</keyword>
<evidence type="ECO:0000256" key="5">
    <source>
        <dbReference type="ARBA" id="ARBA00022679"/>
    </source>
</evidence>
<dbReference type="GO" id="GO:0005739">
    <property type="term" value="C:mitochondrion"/>
    <property type="evidence" value="ECO:0007669"/>
    <property type="project" value="UniProtKB-SubCell"/>
</dbReference>
<dbReference type="PANTHER" id="PTHR46103:SF1">
    <property type="entry name" value="RRNA METHYLTRANSFERASE 1, MITOCHONDRIAL"/>
    <property type="match status" value="1"/>
</dbReference>
<dbReference type="InterPro" id="IPR047261">
    <property type="entry name" value="MRM1_MeTrfase_dom"/>
</dbReference>
<dbReference type="SMART" id="SM00967">
    <property type="entry name" value="SpoU_sub_bind"/>
    <property type="match status" value="1"/>
</dbReference>
<keyword evidence="7" id="KW-0809">Transit peptide</keyword>
<dbReference type="SUPFAM" id="SSF55315">
    <property type="entry name" value="L30e-like"/>
    <property type="match status" value="1"/>
</dbReference>
<comment type="subcellular location">
    <subcellularLocation>
        <location evidence="1">Mitochondrion</location>
    </subcellularLocation>
</comment>
<evidence type="ECO:0000256" key="9">
    <source>
        <dbReference type="ARBA" id="ARBA00034881"/>
    </source>
</evidence>
<feature type="compositionally biased region" description="Basic and acidic residues" evidence="10">
    <location>
        <begin position="121"/>
        <end position="150"/>
    </location>
</feature>
<gene>
    <name evidence="12" type="ORF">LY89DRAFT_89013</name>
</gene>
<feature type="domain" description="RNA 2-O ribose methyltransferase substrate binding" evidence="11">
    <location>
        <begin position="282"/>
        <end position="367"/>
    </location>
</feature>
<evidence type="ECO:0000256" key="10">
    <source>
        <dbReference type="SAM" id="MobiDB-lite"/>
    </source>
</evidence>
<dbReference type="InterPro" id="IPR047182">
    <property type="entry name" value="MRM1"/>
</dbReference>
<evidence type="ECO:0000256" key="6">
    <source>
        <dbReference type="ARBA" id="ARBA00022691"/>
    </source>
</evidence>
<dbReference type="InterPro" id="IPR029064">
    <property type="entry name" value="Ribosomal_eL30-like_sf"/>
</dbReference>
<dbReference type="SUPFAM" id="SSF75217">
    <property type="entry name" value="alpha/beta knot"/>
    <property type="match status" value="1"/>
</dbReference>
<dbReference type="InParanoid" id="A0A194X5Y4"/>
<comment type="similarity">
    <text evidence="2">Belongs to the class IV-like SAM-binding methyltransferase superfamily. RNA methyltransferase TrmH family.</text>
</comment>
<dbReference type="InterPro" id="IPR029026">
    <property type="entry name" value="tRNA_m1G_MTases_N"/>
</dbReference>
<keyword evidence="4" id="KW-0489">Methyltransferase</keyword>
<dbReference type="Gene3D" id="3.40.1280.10">
    <property type="match status" value="1"/>
</dbReference>
<dbReference type="PANTHER" id="PTHR46103">
    <property type="entry name" value="RRNA METHYLTRANSFERASE 1, MITOCHONDRIAL"/>
    <property type="match status" value="1"/>
</dbReference>
<dbReference type="RefSeq" id="XP_018069948.1">
    <property type="nucleotide sequence ID" value="XM_018223492.1"/>
</dbReference>